<sequence>MTGRLIAGANSAYQYPLLIKQLWHTPLVQAPDQKIVYRDVRRFTYRQLRERIGRLASSLAGLGVAAGDTVGVLDWDSNRFLEAYFAVPMMGAVLQTVNVRLSPEQIAYTIDHAGSSVLLVNDDFVPVLEGIIQQLPKVKTLILMSDRAAPQTGSLSFAGEYEHLLAGAAGDYDFPDFDENTLATTFYTSGTTGKPKGVYFSHRQLVLHTLAQMAFLGTATKQGRFCRDDVYMPMTPMFHAHAWGLPWTATLSGVKQVYPGRYDPHLLLKLIKTEGVTVTHGVPTILQMLLGAATAANTDLAGLKMAVGGSELPKALARQALALGVDVYAGYGMSETAPLLSLAQVRTEDLTADVDKQLDIRTMAGISAPLVDLRLVDRNRDEVARDGKTTGEIVVRAPWLTQGYADDPQASEQLWSGGYLHTGDIGVIDAGGYLRVVDRIKDVIKSGGEWVSSLQIEDLISQCEGVSEAVVIGIKDEKWGERPLALVIRNANSGSELNETRIKAHLKSFADSGVISKVGIPDKILFVDTLPRTSVGKFDKKQLRATYGNMAVVEQREELHHE</sequence>
<reference evidence="3 4" key="1">
    <citation type="submission" date="2020-07" db="EMBL/GenBank/DDBJ databases">
        <title>Definition of the novel symbiovar canariense within Mesorhizobium novociceri, a new species of genus Mesorhizobium nodulating Cicer canariense in the Caldera de Taburiente National Park (La Palma, Canary Islands).</title>
        <authorList>
            <person name="Leon-Barrios M."/>
            <person name="Perez-Yepez J."/>
            <person name="Flores-Felix J.D."/>
            <person name="Ramirez-Baena M.H."/>
            <person name="Pulido-Suarez L."/>
            <person name="Igual J.M."/>
            <person name="Velazquez E."/>
            <person name="Peix A."/>
        </authorList>
    </citation>
    <scope>NUCLEOTIDE SEQUENCE [LARGE SCALE GENOMIC DNA]</scope>
    <source>
        <strain evidence="3 4">CCANP35</strain>
    </source>
</reference>
<protein>
    <submittedName>
        <fullName evidence="3">Fatty acid--CoA ligase</fullName>
    </submittedName>
</protein>
<dbReference type="EMBL" id="JACDTY010000023">
    <property type="protein sequence ID" value="MBA1144418.1"/>
    <property type="molecule type" value="Genomic_DNA"/>
</dbReference>
<dbReference type="InterPro" id="IPR000873">
    <property type="entry name" value="AMP-dep_synth/lig_dom"/>
</dbReference>
<dbReference type="Gene3D" id="3.30.300.30">
    <property type="match status" value="1"/>
</dbReference>
<dbReference type="CDD" id="cd12119">
    <property type="entry name" value="ttLC_FACS_AlkK_like"/>
    <property type="match status" value="1"/>
</dbReference>
<dbReference type="InterPro" id="IPR042099">
    <property type="entry name" value="ANL_N_sf"/>
</dbReference>
<dbReference type="RefSeq" id="WP_181061363.1">
    <property type="nucleotide sequence ID" value="NZ_JACDTY010000023.1"/>
</dbReference>
<organism evidence="3 4">
    <name type="scientific">Mesorhizobium neociceri</name>
    <dbReference type="NCBI Taxonomy" id="1307853"/>
    <lineage>
        <taxon>Bacteria</taxon>
        <taxon>Pseudomonadati</taxon>
        <taxon>Pseudomonadota</taxon>
        <taxon>Alphaproteobacteria</taxon>
        <taxon>Hyphomicrobiales</taxon>
        <taxon>Phyllobacteriaceae</taxon>
        <taxon>Mesorhizobium</taxon>
    </lineage>
</organism>
<keyword evidence="4" id="KW-1185">Reference proteome</keyword>
<dbReference type="Gene3D" id="3.40.50.12780">
    <property type="entry name" value="N-terminal domain of ligase-like"/>
    <property type="match status" value="1"/>
</dbReference>
<evidence type="ECO:0000313" key="4">
    <source>
        <dbReference type="Proteomes" id="UP000558284"/>
    </source>
</evidence>
<evidence type="ECO:0000259" key="1">
    <source>
        <dbReference type="Pfam" id="PF00501"/>
    </source>
</evidence>
<dbReference type="Pfam" id="PF13193">
    <property type="entry name" value="AMP-binding_C"/>
    <property type="match status" value="1"/>
</dbReference>
<dbReference type="AlphaFoldDB" id="A0A838BCP9"/>
<dbReference type="Proteomes" id="UP000558284">
    <property type="component" value="Unassembled WGS sequence"/>
</dbReference>
<dbReference type="SUPFAM" id="SSF56801">
    <property type="entry name" value="Acetyl-CoA synthetase-like"/>
    <property type="match status" value="1"/>
</dbReference>
<dbReference type="Pfam" id="PF00501">
    <property type="entry name" value="AMP-binding"/>
    <property type="match status" value="1"/>
</dbReference>
<accession>A0A838BCP9</accession>
<proteinExistence type="predicted"/>
<dbReference type="NCBIfam" id="NF004837">
    <property type="entry name" value="PRK06187.1"/>
    <property type="match status" value="1"/>
</dbReference>
<evidence type="ECO:0000313" key="3">
    <source>
        <dbReference type="EMBL" id="MBA1144418.1"/>
    </source>
</evidence>
<dbReference type="PANTHER" id="PTHR43767">
    <property type="entry name" value="LONG-CHAIN-FATTY-ACID--COA LIGASE"/>
    <property type="match status" value="1"/>
</dbReference>
<dbReference type="InterPro" id="IPR050237">
    <property type="entry name" value="ATP-dep_AMP-bd_enzyme"/>
</dbReference>
<dbReference type="InterPro" id="IPR045851">
    <property type="entry name" value="AMP-bd_C_sf"/>
</dbReference>
<dbReference type="GO" id="GO:0016877">
    <property type="term" value="F:ligase activity, forming carbon-sulfur bonds"/>
    <property type="evidence" value="ECO:0007669"/>
    <property type="project" value="UniProtKB-ARBA"/>
</dbReference>
<dbReference type="InterPro" id="IPR025110">
    <property type="entry name" value="AMP-bd_C"/>
</dbReference>
<keyword evidence="3" id="KW-0436">Ligase</keyword>
<comment type="caution">
    <text evidence="3">The sequence shown here is derived from an EMBL/GenBank/DDBJ whole genome shotgun (WGS) entry which is preliminary data.</text>
</comment>
<feature type="domain" description="AMP-dependent synthetase/ligase" evidence="1">
    <location>
        <begin position="29"/>
        <end position="404"/>
    </location>
</feature>
<evidence type="ECO:0000259" key="2">
    <source>
        <dbReference type="Pfam" id="PF13193"/>
    </source>
</evidence>
<feature type="domain" description="AMP-binding enzyme C-terminal" evidence="2">
    <location>
        <begin position="455"/>
        <end position="537"/>
    </location>
</feature>
<dbReference type="PANTHER" id="PTHR43767:SF11">
    <property type="entry name" value="MEDIUM-CHAIN-FATTY-ACID--COA LIGASE"/>
    <property type="match status" value="1"/>
</dbReference>
<gene>
    <name evidence="3" type="ORF">H0241_29870</name>
</gene>
<name>A0A838BCP9_9HYPH</name>